<comment type="similarity">
    <text evidence="2">Belongs to the sphingomyelin synthase family.</text>
</comment>
<proteinExistence type="inferred from homology"/>
<evidence type="ECO:0000256" key="1">
    <source>
        <dbReference type="ARBA" id="ARBA00004141"/>
    </source>
</evidence>
<name>A0A6A2Z1L3_HIBSY</name>
<feature type="compositionally biased region" description="Basic and acidic residues" evidence="9">
    <location>
        <begin position="83"/>
        <end position="96"/>
    </location>
</feature>
<dbReference type="InterPro" id="IPR025749">
    <property type="entry name" value="Sphingomyelin_synth-like_dom"/>
</dbReference>
<evidence type="ECO:0000259" key="11">
    <source>
        <dbReference type="Pfam" id="PF14360"/>
    </source>
</evidence>
<keyword evidence="8 10" id="KW-0472">Membrane</keyword>
<accession>A0A6A2Z1L3</accession>
<keyword evidence="7" id="KW-0443">Lipid metabolism</keyword>
<evidence type="ECO:0000256" key="8">
    <source>
        <dbReference type="ARBA" id="ARBA00023136"/>
    </source>
</evidence>
<evidence type="ECO:0000256" key="2">
    <source>
        <dbReference type="ARBA" id="ARBA00005441"/>
    </source>
</evidence>
<dbReference type="PANTHER" id="PTHR21290">
    <property type="entry name" value="SPHINGOMYELIN SYNTHETASE"/>
    <property type="match status" value="1"/>
</dbReference>
<dbReference type="AlphaFoldDB" id="A0A6A2Z1L3"/>
<dbReference type="GO" id="GO:0005802">
    <property type="term" value="C:trans-Golgi network"/>
    <property type="evidence" value="ECO:0007669"/>
    <property type="project" value="TreeGrafter"/>
</dbReference>
<sequence>MIFTLVFVITYQKYGTRRCIKQFGWLVAIIQSFLIVASRKHYTVDVVVAWYTVSLVVFFIDKKLTELHDRSNGSSPLLLPLSTRDKDNRSKEDANAKQEALCSSGNGKNFICKSWENRA</sequence>
<dbReference type="GO" id="GO:0033188">
    <property type="term" value="F:sphingomyelin synthase activity"/>
    <property type="evidence" value="ECO:0007669"/>
    <property type="project" value="TreeGrafter"/>
</dbReference>
<comment type="subcellular location">
    <subcellularLocation>
        <location evidence="1">Membrane</location>
        <topology evidence="1">Multi-pass membrane protein</topology>
    </subcellularLocation>
</comment>
<evidence type="ECO:0000313" key="12">
    <source>
        <dbReference type="EMBL" id="KAE8685801.1"/>
    </source>
</evidence>
<keyword evidence="6 10" id="KW-1133">Transmembrane helix</keyword>
<protein>
    <submittedName>
        <fullName evidence="12">Phosphatidylinositol:ceramide inositolphosphotransferase</fullName>
    </submittedName>
</protein>
<dbReference type="GO" id="GO:0000139">
    <property type="term" value="C:Golgi membrane"/>
    <property type="evidence" value="ECO:0007669"/>
    <property type="project" value="TreeGrafter"/>
</dbReference>
<feature type="region of interest" description="Disordered" evidence="9">
    <location>
        <begin position="68"/>
        <end position="108"/>
    </location>
</feature>
<dbReference type="GO" id="GO:0046513">
    <property type="term" value="P:ceramide biosynthetic process"/>
    <property type="evidence" value="ECO:0007669"/>
    <property type="project" value="TreeGrafter"/>
</dbReference>
<dbReference type="PANTHER" id="PTHR21290:SF62">
    <property type="entry name" value="PHOSPHATIDYLINOSITOL:CERAMIDE INOSITOLPHOSPHOTRANSFERASE 1-RELATED"/>
    <property type="match status" value="1"/>
</dbReference>
<dbReference type="Proteomes" id="UP000436088">
    <property type="component" value="Unassembled WGS sequence"/>
</dbReference>
<evidence type="ECO:0000256" key="3">
    <source>
        <dbReference type="ARBA" id="ARBA00022679"/>
    </source>
</evidence>
<organism evidence="12 13">
    <name type="scientific">Hibiscus syriacus</name>
    <name type="common">Rose of Sharon</name>
    <dbReference type="NCBI Taxonomy" id="106335"/>
    <lineage>
        <taxon>Eukaryota</taxon>
        <taxon>Viridiplantae</taxon>
        <taxon>Streptophyta</taxon>
        <taxon>Embryophyta</taxon>
        <taxon>Tracheophyta</taxon>
        <taxon>Spermatophyta</taxon>
        <taxon>Magnoliopsida</taxon>
        <taxon>eudicotyledons</taxon>
        <taxon>Gunneridae</taxon>
        <taxon>Pentapetalae</taxon>
        <taxon>rosids</taxon>
        <taxon>malvids</taxon>
        <taxon>Malvales</taxon>
        <taxon>Malvaceae</taxon>
        <taxon>Malvoideae</taxon>
        <taxon>Hibiscus</taxon>
    </lineage>
</organism>
<gene>
    <name evidence="12" type="ORF">F3Y22_tig00111092pilonHSYRG00064</name>
</gene>
<evidence type="ECO:0000256" key="10">
    <source>
        <dbReference type="SAM" id="Phobius"/>
    </source>
</evidence>
<evidence type="ECO:0000256" key="4">
    <source>
        <dbReference type="ARBA" id="ARBA00022692"/>
    </source>
</evidence>
<evidence type="ECO:0000256" key="5">
    <source>
        <dbReference type="ARBA" id="ARBA00022919"/>
    </source>
</evidence>
<feature type="domain" description="Sphingomyelin synthase-like" evidence="11">
    <location>
        <begin position="1"/>
        <end position="59"/>
    </location>
</feature>
<feature type="transmembrane region" description="Helical" evidence="10">
    <location>
        <begin position="19"/>
        <end position="36"/>
    </location>
</feature>
<dbReference type="EMBL" id="VEPZ02001228">
    <property type="protein sequence ID" value="KAE8685801.1"/>
    <property type="molecule type" value="Genomic_DNA"/>
</dbReference>
<evidence type="ECO:0000256" key="6">
    <source>
        <dbReference type="ARBA" id="ARBA00022989"/>
    </source>
</evidence>
<evidence type="ECO:0000256" key="9">
    <source>
        <dbReference type="SAM" id="MobiDB-lite"/>
    </source>
</evidence>
<dbReference type="GO" id="GO:0047493">
    <property type="term" value="F:ceramide cholinephosphotransferase activity"/>
    <property type="evidence" value="ECO:0007669"/>
    <property type="project" value="TreeGrafter"/>
</dbReference>
<feature type="transmembrane region" description="Helical" evidence="10">
    <location>
        <begin position="42"/>
        <end position="60"/>
    </location>
</feature>
<dbReference type="GO" id="GO:0045140">
    <property type="term" value="F:inositol phosphoceramide synthase activity"/>
    <property type="evidence" value="ECO:0007669"/>
    <property type="project" value="TreeGrafter"/>
</dbReference>
<dbReference type="Pfam" id="PF14360">
    <property type="entry name" value="PAP2_C"/>
    <property type="match status" value="1"/>
</dbReference>
<keyword evidence="4 10" id="KW-0812">Transmembrane</keyword>
<evidence type="ECO:0000256" key="7">
    <source>
        <dbReference type="ARBA" id="ARBA00023098"/>
    </source>
</evidence>
<keyword evidence="13" id="KW-1185">Reference proteome</keyword>
<dbReference type="GO" id="GO:0005886">
    <property type="term" value="C:plasma membrane"/>
    <property type="evidence" value="ECO:0007669"/>
    <property type="project" value="TreeGrafter"/>
</dbReference>
<comment type="caution">
    <text evidence="12">The sequence shown here is derived from an EMBL/GenBank/DDBJ whole genome shotgun (WGS) entry which is preliminary data.</text>
</comment>
<dbReference type="InterPro" id="IPR045221">
    <property type="entry name" value="Sphingomyelin_synth-like"/>
</dbReference>
<keyword evidence="5" id="KW-0746">Sphingolipid metabolism</keyword>
<evidence type="ECO:0000313" key="13">
    <source>
        <dbReference type="Proteomes" id="UP000436088"/>
    </source>
</evidence>
<dbReference type="GO" id="GO:0005789">
    <property type="term" value="C:endoplasmic reticulum membrane"/>
    <property type="evidence" value="ECO:0007669"/>
    <property type="project" value="TreeGrafter"/>
</dbReference>
<reference evidence="12" key="1">
    <citation type="submission" date="2019-09" db="EMBL/GenBank/DDBJ databases">
        <title>Draft genome information of white flower Hibiscus syriacus.</title>
        <authorList>
            <person name="Kim Y.-M."/>
        </authorList>
    </citation>
    <scope>NUCLEOTIDE SEQUENCE [LARGE SCALE GENOMIC DNA]</scope>
    <source>
        <strain evidence="12">YM2019G1</strain>
    </source>
</reference>
<keyword evidence="3" id="KW-0808">Transferase</keyword>